<dbReference type="AlphaFoldDB" id="A0A8X7RTW1"/>
<comment type="caution">
    <text evidence="2">The sequence shown here is derived from an EMBL/GenBank/DDBJ whole genome shotgun (WGS) entry which is preliminary data.</text>
</comment>
<reference evidence="2 3" key="1">
    <citation type="submission" date="2020-02" db="EMBL/GenBank/DDBJ databases">
        <authorList>
            <person name="Ma Q."/>
            <person name="Huang Y."/>
            <person name="Song X."/>
            <person name="Pei D."/>
        </authorList>
    </citation>
    <scope>NUCLEOTIDE SEQUENCE [LARGE SCALE GENOMIC DNA]</scope>
    <source>
        <strain evidence="2">Sxm20200214</strain>
        <tissue evidence="2">Leaf</tissue>
    </source>
</reference>
<feature type="signal peptide" evidence="1">
    <location>
        <begin position="1"/>
        <end position="22"/>
    </location>
</feature>
<protein>
    <submittedName>
        <fullName evidence="2">Uncharacterized protein</fullName>
    </submittedName>
</protein>
<feature type="chain" id="PRO_5036488299" evidence="1">
    <location>
        <begin position="23"/>
        <end position="98"/>
    </location>
</feature>
<keyword evidence="1" id="KW-0732">Signal</keyword>
<evidence type="ECO:0000313" key="2">
    <source>
        <dbReference type="EMBL" id="KAG2295313.1"/>
    </source>
</evidence>
<proteinExistence type="predicted"/>
<evidence type="ECO:0000313" key="3">
    <source>
        <dbReference type="Proteomes" id="UP000886595"/>
    </source>
</evidence>
<organism evidence="2 3">
    <name type="scientific">Brassica carinata</name>
    <name type="common">Ethiopian mustard</name>
    <name type="synonym">Abyssinian cabbage</name>
    <dbReference type="NCBI Taxonomy" id="52824"/>
    <lineage>
        <taxon>Eukaryota</taxon>
        <taxon>Viridiplantae</taxon>
        <taxon>Streptophyta</taxon>
        <taxon>Embryophyta</taxon>
        <taxon>Tracheophyta</taxon>
        <taxon>Spermatophyta</taxon>
        <taxon>Magnoliopsida</taxon>
        <taxon>eudicotyledons</taxon>
        <taxon>Gunneridae</taxon>
        <taxon>Pentapetalae</taxon>
        <taxon>rosids</taxon>
        <taxon>malvids</taxon>
        <taxon>Brassicales</taxon>
        <taxon>Brassicaceae</taxon>
        <taxon>Brassiceae</taxon>
        <taxon>Brassica</taxon>
    </lineage>
</organism>
<dbReference type="OrthoDB" id="1097888at2759"/>
<name>A0A8X7RTW1_BRACI</name>
<keyword evidence="3" id="KW-1185">Reference proteome</keyword>
<dbReference type="EMBL" id="JAAMPC010000009">
    <property type="protein sequence ID" value="KAG2295313.1"/>
    <property type="molecule type" value="Genomic_DNA"/>
</dbReference>
<dbReference type="Proteomes" id="UP000886595">
    <property type="component" value="Unassembled WGS sequence"/>
</dbReference>
<sequence length="98" mass="11160">MAKIALLLFVMAILVSLHANEAHHPKKKSIQGLTSEMKPLSKSEQVLNNNLEKDHNKKNKLKRFRRVTKIKRAPARKRKSVSIIQSILHDFGLNGGRN</sequence>
<gene>
    <name evidence="2" type="ORF">Bca52824_041982</name>
</gene>
<accession>A0A8X7RTW1</accession>
<evidence type="ECO:0000256" key="1">
    <source>
        <dbReference type="SAM" id="SignalP"/>
    </source>
</evidence>